<feature type="modified residue" description="4-aspartylphosphate" evidence="2">
    <location>
        <position position="56"/>
    </location>
</feature>
<feature type="domain" description="Response regulatory" evidence="3">
    <location>
        <begin position="6"/>
        <end position="123"/>
    </location>
</feature>
<dbReference type="InterPro" id="IPR050595">
    <property type="entry name" value="Bact_response_regulator"/>
</dbReference>
<dbReference type="RefSeq" id="WP_092842024.1">
    <property type="nucleotide sequence ID" value="NZ_FOVP01000028.1"/>
</dbReference>
<dbReference type="OrthoDB" id="9800897at2"/>
<dbReference type="InterPro" id="IPR001789">
    <property type="entry name" value="Sig_transdc_resp-reg_receiver"/>
</dbReference>
<accession>A0A1I5GC73</accession>
<dbReference type="Proteomes" id="UP000198599">
    <property type="component" value="Unassembled WGS sequence"/>
</dbReference>
<sequence length="128" mass="14354">MRELKKILHVEDELDIQEIARMSLEGVGGFEVMQCVSGEDALSVAPGYDPDLILLDVMMPGMDGEETFKRLSEFEGFEKKPVIFMTAKAAKNNIQALIELGAADVITKPFDPILLPESVREIWKRWTA</sequence>
<proteinExistence type="predicted"/>
<dbReference type="InterPro" id="IPR011006">
    <property type="entry name" value="CheY-like_superfamily"/>
</dbReference>
<dbReference type="EMBL" id="FOVP01000028">
    <property type="protein sequence ID" value="SFO33668.1"/>
    <property type="molecule type" value="Genomic_DNA"/>
</dbReference>
<keyword evidence="1 2" id="KW-0597">Phosphoprotein</keyword>
<gene>
    <name evidence="4" type="ORF">SAMN04487859_12815</name>
</gene>
<evidence type="ECO:0000256" key="2">
    <source>
        <dbReference type="PROSITE-ProRule" id="PRU00169"/>
    </source>
</evidence>
<dbReference type="GO" id="GO:0000160">
    <property type="term" value="P:phosphorelay signal transduction system"/>
    <property type="evidence" value="ECO:0007669"/>
    <property type="project" value="InterPro"/>
</dbReference>
<dbReference type="PROSITE" id="PS50110">
    <property type="entry name" value="RESPONSE_REGULATORY"/>
    <property type="match status" value="1"/>
</dbReference>
<evidence type="ECO:0000256" key="1">
    <source>
        <dbReference type="ARBA" id="ARBA00022553"/>
    </source>
</evidence>
<keyword evidence="5" id="KW-1185">Reference proteome</keyword>
<dbReference type="Pfam" id="PF00072">
    <property type="entry name" value="Response_reg"/>
    <property type="match status" value="1"/>
</dbReference>
<dbReference type="Gene3D" id="3.40.50.2300">
    <property type="match status" value="1"/>
</dbReference>
<dbReference type="SMART" id="SM00448">
    <property type="entry name" value="REC"/>
    <property type="match status" value="1"/>
</dbReference>
<evidence type="ECO:0000313" key="4">
    <source>
        <dbReference type="EMBL" id="SFO33668.1"/>
    </source>
</evidence>
<dbReference type="PANTHER" id="PTHR44591:SF3">
    <property type="entry name" value="RESPONSE REGULATORY DOMAIN-CONTAINING PROTEIN"/>
    <property type="match status" value="1"/>
</dbReference>
<evidence type="ECO:0000313" key="5">
    <source>
        <dbReference type="Proteomes" id="UP000198599"/>
    </source>
</evidence>
<protein>
    <submittedName>
        <fullName evidence="4">Response regulator receiver domain-containing protein</fullName>
    </submittedName>
</protein>
<organism evidence="4 5">
    <name type="scientific">Roseovarius lutimaris</name>
    <dbReference type="NCBI Taxonomy" id="1005928"/>
    <lineage>
        <taxon>Bacteria</taxon>
        <taxon>Pseudomonadati</taxon>
        <taxon>Pseudomonadota</taxon>
        <taxon>Alphaproteobacteria</taxon>
        <taxon>Rhodobacterales</taxon>
        <taxon>Roseobacteraceae</taxon>
        <taxon>Roseovarius</taxon>
    </lineage>
</organism>
<reference evidence="5" key="1">
    <citation type="submission" date="2016-10" db="EMBL/GenBank/DDBJ databases">
        <authorList>
            <person name="Varghese N."/>
            <person name="Submissions S."/>
        </authorList>
    </citation>
    <scope>NUCLEOTIDE SEQUENCE [LARGE SCALE GENOMIC DNA]</scope>
    <source>
        <strain evidence="5">DSM 28463</strain>
    </source>
</reference>
<evidence type="ECO:0000259" key="3">
    <source>
        <dbReference type="PROSITE" id="PS50110"/>
    </source>
</evidence>
<dbReference type="AlphaFoldDB" id="A0A1I5GC73"/>
<dbReference type="SUPFAM" id="SSF52172">
    <property type="entry name" value="CheY-like"/>
    <property type="match status" value="1"/>
</dbReference>
<name>A0A1I5GC73_9RHOB</name>
<dbReference type="STRING" id="1005928.SAMN04487859_12815"/>
<dbReference type="PANTHER" id="PTHR44591">
    <property type="entry name" value="STRESS RESPONSE REGULATOR PROTEIN 1"/>
    <property type="match status" value="1"/>
</dbReference>